<reference evidence="1 2" key="1">
    <citation type="submission" date="2019-12" db="EMBL/GenBank/DDBJ databases">
        <title>Deinococcus sp. HMF7620 Genome sequencing and assembly.</title>
        <authorList>
            <person name="Kang H."/>
            <person name="Kim H."/>
            <person name="Joh K."/>
        </authorList>
    </citation>
    <scope>NUCLEOTIDE SEQUENCE [LARGE SCALE GENOMIC DNA]</scope>
    <source>
        <strain evidence="1 2">HMF7620</strain>
    </source>
</reference>
<accession>A0A7C9LML9</accession>
<evidence type="ECO:0000313" key="2">
    <source>
        <dbReference type="Proteomes" id="UP000483286"/>
    </source>
</evidence>
<gene>
    <name evidence="1" type="ORF">GO986_16350</name>
</gene>
<proteinExistence type="predicted"/>
<evidence type="ECO:0000313" key="1">
    <source>
        <dbReference type="EMBL" id="MVN88318.1"/>
    </source>
</evidence>
<dbReference type="AlphaFoldDB" id="A0A7C9LML9"/>
<name>A0A7C9LML9_9DEIO</name>
<dbReference type="Proteomes" id="UP000483286">
    <property type="component" value="Unassembled WGS sequence"/>
</dbReference>
<dbReference type="RefSeq" id="WP_157460377.1">
    <property type="nucleotide sequence ID" value="NZ_WQLB01000026.1"/>
</dbReference>
<keyword evidence="2" id="KW-1185">Reference proteome</keyword>
<sequence>MKLPEDVRAKLQKLKALAERGVGGEKRAAQAQYDRLLAEFGLTQQDVFPQPRVYDTYSIKNQHEETLLVQLWAMVTQTSGVANYRKESGRALWFEATAEQHVQLKAEFARHRKGLAKHLEEATRAYCLAHELAGPPSGRPSAMTAEEVARLHRAMASVAVLGEPERPALGVGRQALGGGQ</sequence>
<comment type="caution">
    <text evidence="1">The sequence shown here is derived from an EMBL/GenBank/DDBJ whole genome shotgun (WGS) entry which is preliminary data.</text>
</comment>
<evidence type="ECO:0008006" key="3">
    <source>
        <dbReference type="Google" id="ProtNLM"/>
    </source>
</evidence>
<organism evidence="1 2">
    <name type="scientific">Deinococcus arboris</name>
    <dbReference type="NCBI Taxonomy" id="2682977"/>
    <lineage>
        <taxon>Bacteria</taxon>
        <taxon>Thermotogati</taxon>
        <taxon>Deinococcota</taxon>
        <taxon>Deinococci</taxon>
        <taxon>Deinococcales</taxon>
        <taxon>Deinococcaceae</taxon>
        <taxon>Deinococcus</taxon>
    </lineage>
</organism>
<dbReference type="EMBL" id="WQLB01000026">
    <property type="protein sequence ID" value="MVN88318.1"/>
    <property type="molecule type" value="Genomic_DNA"/>
</dbReference>
<protein>
    <recommendedName>
        <fullName evidence="3">DUF2786 domain-containing protein</fullName>
    </recommendedName>
</protein>